<dbReference type="AlphaFoldDB" id="A0A2Z6NT92"/>
<dbReference type="PANTHER" id="PTHR36617:SF5">
    <property type="entry name" value="OS05G0421675 PROTEIN"/>
    <property type="match status" value="1"/>
</dbReference>
<evidence type="ECO:0000313" key="2">
    <source>
        <dbReference type="Proteomes" id="UP000242715"/>
    </source>
</evidence>
<proteinExistence type="predicted"/>
<protein>
    <recommendedName>
        <fullName evidence="3">Reverse transcriptase zinc-binding domain-containing protein</fullName>
    </recommendedName>
</protein>
<evidence type="ECO:0000313" key="1">
    <source>
        <dbReference type="EMBL" id="GAU45353.1"/>
    </source>
</evidence>
<gene>
    <name evidence="1" type="ORF">TSUD_84760</name>
</gene>
<dbReference type="OrthoDB" id="689430at2759"/>
<keyword evidence="2" id="KW-1185">Reference proteome</keyword>
<dbReference type="EMBL" id="DF974116">
    <property type="protein sequence ID" value="GAU45353.1"/>
    <property type="molecule type" value="Genomic_DNA"/>
</dbReference>
<reference evidence="2" key="1">
    <citation type="journal article" date="2017" name="Front. Plant Sci.">
        <title>Climate Clever Clovers: New Paradigm to Reduce the Environmental Footprint of Ruminants by Breeding Low Methanogenic Forages Utilizing Haplotype Variation.</title>
        <authorList>
            <person name="Kaur P."/>
            <person name="Appels R."/>
            <person name="Bayer P.E."/>
            <person name="Keeble-Gagnere G."/>
            <person name="Wang J."/>
            <person name="Hirakawa H."/>
            <person name="Shirasawa K."/>
            <person name="Vercoe P."/>
            <person name="Stefanova K."/>
            <person name="Durmic Z."/>
            <person name="Nichols P."/>
            <person name="Revell C."/>
            <person name="Isobe S.N."/>
            <person name="Edwards D."/>
            <person name="Erskine W."/>
        </authorList>
    </citation>
    <scope>NUCLEOTIDE SEQUENCE [LARGE SCALE GENOMIC DNA]</scope>
    <source>
        <strain evidence="2">cv. Daliak</strain>
    </source>
</reference>
<accession>A0A2Z6NT92</accession>
<name>A0A2Z6NT92_TRISU</name>
<sequence length="238" mass="26442">MLVDREGMWFRVLAARYGVDGGRLRDGGRRGSSWWRVIAGIREGGGEAGGGWFGEHVLRRVGDGSDTFFWTDPWVDGIPLCERFGRLYALAETKLCTVAEMSSLGWGGGGEAWAQSSDRWQWQPDPVTGYTVWGAYQLLTTHDSVLMDDAEHLIWHPQVPLKLTIATLDVGWSSRPNTYLSHAALSLVDLEHVGLFCNSFGLLASGLRGRREITDYSEAQLVLLSSYWTRSNFLLTGG</sequence>
<dbReference type="Proteomes" id="UP000242715">
    <property type="component" value="Unassembled WGS sequence"/>
</dbReference>
<evidence type="ECO:0008006" key="3">
    <source>
        <dbReference type="Google" id="ProtNLM"/>
    </source>
</evidence>
<organism evidence="1 2">
    <name type="scientific">Trifolium subterraneum</name>
    <name type="common">Subterranean clover</name>
    <dbReference type="NCBI Taxonomy" id="3900"/>
    <lineage>
        <taxon>Eukaryota</taxon>
        <taxon>Viridiplantae</taxon>
        <taxon>Streptophyta</taxon>
        <taxon>Embryophyta</taxon>
        <taxon>Tracheophyta</taxon>
        <taxon>Spermatophyta</taxon>
        <taxon>Magnoliopsida</taxon>
        <taxon>eudicotyledons</taxon>
        <taxon>Gunneridae</taxon>
        <taxon>Pentapetalae</taxon>
        <taxon>rosids</taxon>
        <taxon>fabids</taxon>
        <taxon>Fabales</taxon>
        <taxon>Fabaceae</taxon>
        <taxon>Papilionoideae</taxon>
        <taxon>50 kb inversion clade</taxon>
        <taxon>NPAAA clade</taxon>
        <taxon>Hologalegina</taxon>
        <taxon>IRL clade</taxon>
        <taxon>Trifolieae</taxon>
        <taxon>Trifolium</taxon>
    </lineage>
</organism>
<dbReference type="PANTHER" id="PTHR36617">
    <property type="entry name" value="PROTEIN, PUTATIVE-RELATED"/>
    <property type="match status" value="1"/>
</dbReference>